<reference evidence="5" key="1">
    <citation type="journal article" date="2024" name="IScience">
        <title>Strigolactones Initiate the Formation of Haustorium-like Structures in Castilleja.</title>
        <authorList>
            <person name="Buerger M."/>
            <person name="Peterson D."/>
            <person name="Chory J."/>
        </authorList>
    </citation>
    <scope>NUCLEOTIDE SEQUENCE [LARGE SCALE GENOMIC DNA]</scope>
</reference>
<keyword evidence="2" id="KW-0804">Transcription</keyword>
<dbReference type="PROSITE" id="PS50985">
    <property type="entry name" value="GRAS"/>
    <property type="match status" value="1"/>
</dbReference>
<gene>
    <name evidence="4" type="primary">SCL9_1</name>
    <name evidence="4" type="ORF">CASFOL_004294</name>
</gene>
<comment type="caution">
    <text evidence="4">The sequence shown here is derived from an EMBL/GenBank/DDBJ whole genome shotgun (WGS) entry which is preliminary data.</text>
</comment>
<organism evidence="4 5">
    <name type="scientific">Castilleja foliolosa</name>
    <dbReference type="NCBI Taxonomy" id="1961234"/>
    <lineage>
        <taxon>Eukaryota</taxon>
        <taxon>Viridiplantae</taxon>
        <taxon>Streptophyta</taxon>
        <taxon>Embryophyta</taxon>
        <taxon>Tracheophyta</taxon>
        <taxon>Spermatophyta</taxon>
        <taxon>Magnoliopsida</taxon>
        <taxon>eudicotyledons</taxon>
        <taxon>Gunneridae</taxon>
        <taxon>Pentapetalae</taxon>
        <taxon>asterids</taxon>
        <taxon>lamiids</taxon>
        <taxon>Lamiales</taxon>
        <taxon>Orobanchaceae</taxon>
        <taxon>Pedicularideae</taxon>
        <taxon>Castillejinae</taxon>
        <taxon>Castilleja</taxon>
    </lineage>
</organism>
<evidence type="ECO:0000313" key="4">
    <source>
        <dbReference type="EMBL" id="KAL3651292.1"/>
    </source>
</evidence>
<dbReference type="Pfam" id="PF03514">
    <property type="entry name" value="GRAS"/>
    <property type="match status" value="1"/>
</dbReference>
<dbReference type="EMBL" id="JAVIJP010000006">
    <property type="protein sequence ID" value="KAL3651292.1"/>
    <property type="molecule type" value="Genomic_DNA"/>
</dbReference>
<feature type="region of interest" description="VHIID" evidence="3">
    <location>
        <begin position="211"/>
        <end position="276"/>
    </location>
</feature>
<feature type="region of interest" description="Leucine repeat II (LRII)" evidence="3">
    <location>
        <begin position="289"/>
        <end position="321"/>
    </location>
</feature>
<sequence length="505" mass="57761">MMEDNESSAREISFYEVLGIGKKYSYPQCTDDSKQLHVVDDENSGGKLMLDINCVLAGNPKGDHGIIKVEKNRDENDKGIVKSHVPKQELDDVLPPCTVGGERRQKLETRSKTSGQAKKGSIGRRVTKMEVIDLRSLLIDCAKSIAADDRLAADDFLKQIRQHSSPFGDGNQRLAHYFADGLEARLAGTGSQIHKSLIYKLTITYDYLRAYHTFLESSPFGAVSFFAANKLMTIKSKEATRVHVIDFGIHFGFQWPTFIQSLAEREGGPPKLRITGIDFPQAGADRIQETGRRLAHYAETFNVPFEYNVIAQDWETIKVEDLKIDKDEFVAVNCLYRAQNLRDEIGLEDSSRTMVLNLIRKINPGIFIHGIVNGSYGVPFFLTRFREALFRFSAVYDMLETNIPRESPERMLIETGIFGKEALNVIACEGWERVERPETYKQWRMRHLRSGFVQIPFERELIDSAMYKVKKFYHREFVIDEDIKWLLMGWKGRTIYAMSCWQPAV</sequence>
<dbReference type="Proteomes" id="UP001632038">
    <property type="component" value="Unassembled WGS sequence"/>
</dbReference>
<evidence type="ECO:0000256" key="1">
    <source>
        <dbReference type="ARBA" id="ARBA00023015"/>
    </source>
</evidence>
<evidence type="ECO:0000256" key="3">
    <source>
        <dbReference type="PROSITE-ProRule" id="PRU01191"/>
    </source>
</evidence>
<comment type="similarity">
    <text evidence="3">Belongs to the GRAS family.</text>
</comment>
<keyword evidence="5" id="KW-1185">Reference proteome</keyword>
<feature type="region of interest" description="SAW" evidence="3">
    <location>
        <begin position="427"/>
        <end position="502"/>
    </location>
</feature>
<name>A0ABD3EC28_9LAMI</name>
<comment type="caution">
    <text evidence="3">Lacks conserved residue(s) required for the propagation of feature annotation.</text>
</comment>
<protein>
    <submittedName>
        <fullName evidence="4">Scarecrow-like protein 9</fullName>
    </submittedName>
</protein>
<evidence type="ECO:0000256" key="2">
    <source>
        <dbReference type="ARBA" id="ARBA00023163"/>
    </source>
</evidence>
<dbReference type="PANTHER" id="PTHR31636">
    <property type="entry name" value="OSJNBA0084A10.13 PROTEIN-RELATED"/>
    <property type="match status" value="1"/>
</dbReference>
<evidence type="ECO:0000313" key="5">
    <source>
        <dbReference type="Proteomes" id="UP001632038"/>
    </source>
</evidence>
<proteinExistence type="inferred from homology"/>
<keyword evidence="1" id="KW-0805">Transcription regulation</keyword>
<dbReference type="InterPro" id="IPR005202">
    <property type="entry name" value="TF_GRAS"/>
</dbReference>
<feature type="region of interest" description="Leucine repeat I (LRI)" evidence="3">
    <location>
        <begin position="132"/>
        <end position="192"/>
    </location>
</feature>
<feature type="short sequence motif" description="VHIID" evidence="3">
    <location>
        <begin position="242"/>
        <end position="246"/>
    </location>
</feature>
<accession>A0ABD3EC28</accession>
<dbReference type="AlphaFoldDB" id="A0ABD3EC28"/>